<evidence type="ECO:0000256" key="2">
    <source>
        <dbReference type="ARBA" id="ARBA00022448"/>
    </source>
</evidence>
<name>A0AAW5KHU2_9FIRM</name>
<dbReference type="GO" id="GO:0015528">
    <property type="term" value="F:lactose:proton symporter activity"/>
    <property type="evidence" value="ECO:0007669"/>
    <property type="project" value="TreeGrafter"/>
</dbReference>
<comment type="caution">
    <text evidence="10">The sequence shown here is derived from an EMBL/GenBank/DDBJ whole genome shotgun (WGS) entry which is preliminary data.</text>
</comment>
<dbReference type="PANTHER" id="PTHR23522:SF10">
    <property type="entry name" value="3-PHENYLPROPIONIC ACID TRANSPORTER-RELATED"/>
    <property type="match status" value="1"/>
</dbReference>
<evidence type="ECO:0000256" key="5">
    <source>
        <dbReference type="ARBA" id="ARBA00022692"/>
    </source>
</evidence>
<feature type="transmembrane region" description="Helical" evidence="8">
    <location>
        <begin position="288"/>
        <end position="307"/>
    </location>
</feature>
<dbReference type="RefSeq" id="WP_256136084.1">
    <property type="nucleotide sequence ID" value="NZ_JANGAB010000003.1"/>
</dbReference>
<evidence type="ECO:0000259" key="9">
    <source>
        <dbReference type="Pfam" id="PF12832"/>
    </source>
</evidence>
<proteinExistence type="predicted"/>
<feature type="transmembrane region" description="Helical" evidence="8">
    <location>
        <begin position="167"/>
        <end position="187"/>
    </location>
</feature>
<dbReference type="PANTHER" id="PTHR23522">
    <property type="entry name" value="BLL5896 PROTEIN"/>
    <property type="match status" value="1"/>
</dbReference>
<feature type="transmembrane region" description="Helical" evidence="8">
    <location>
        <begin position="141"/>
        <end position="161"/>
    </location>
</feature>
<feature type="transmembrane region" description="Helical" evidence="8">
    <location>
        <begin position="80"/>
        <end position="98"/>
    </location>
</feature>
<protein>
    <submittedName>
        <fullName evidence="10">MFS transporter</fullName>
    </submittedName>
</protein>
<keyword evidence="6 8" id="KW-1133">Transmembrane helix</keyword>
<dbReference type="EMBL" id="JANGAB010000003">
    <property type="protein sequence ID" value="MCQ4949534.1"/>
    <property type="molecule type" value="Genomic_DNA"/>
</dbReference>
<organism evidence="10 11">
    <name type="scientific">Bittarella massiliensis</name>
    <name type="common">ex Durand et al. 2017</name>
    <dbReference type="NCBI Taxonomy" id="1720313"/>
    <lineage>
        <taxon>Bacteria</taxon>
        <taxon>Bacillati</taxon>
        <taxon>Bacillota</taxon>
        <taxon>Clostridia</taxon>
        <taxon>Eubacteriales</taxon>
        <taxon>Oscillospiraceae</taxon>
        <taxon>Bittarella (ex Durand et al. 2017)</taxon>
    </lineage>
</organism>
<evidence type="ECO:0000313" key="11">
    <source>
        <dbReference type="Proteomes" id="UP001205063"/>
    </source>
</evidence>
<evidence type="ECO:0000256" key="4">
    <source>
        <dbReference type="ARBA" id="ARBA00022519"/>
    </source>
</evidence>
<keyword evidence="2" id="KW-0813">Transport</keyword>
<dbReference type="InterPro" id="IPR036259">
    <property type="entry name" value="MFS_trans_sf"/>
</dbReference>
<feature type="transmembrane region" description="Helical" evidence="8">
    <location>
        <begin position="21"/>
        <end position="39"/>
    </location>
</feature>
<keyword evidence="4" id="KW-0997">Cell inner membrane</keyword>
<dbReference type="Gene3D" id="1.20.1250.20">
    <property type="entry name" value="MFS general substrate transporter like domains"/>
    <property type="match status" value="2"/>
</dbReference>
<dbReference type="SUPFAM" id="SSF103473">
    <property type="entry name" value="MFS general substrate transporter"/>
    <property type="match status" value="1"/>
</dbReference>
<evidence type="ECO:0000256" key="7">
    <source>
        <dbReference type="ARBA" id="ARBA00023136"/>
    </source>
</evidence>
<keyword evidence="5 8" id="KW-0812">Transmembrane</keyword>
<feature type="transmembrane region" description="Helical" evidence="8">
    <location>
        <begin position="376"/>
        <end position="397"/>
    </location>
</feature>
<evidence type="ECO:0000256" key="6">
    <source>
        <dbReference type="ARBA" id="ARBA00022989"/>
    </source>
</evidence>
<evidence type="ECO:0000256" key="8">
    <source>
        <dbReference type="SAM" id="Phobius"/>
    </source>
</evidence>
<keyword evidence="7 8" id="KW-0472">Membrane</keyword>
<evidence type="ECO:0000313" key="10">
    <source>
        <dbReference type="EMBL" id="MCQ4949534.1"/>
    </source>
</evidence>
<feature type="transmembrane region" description="Helical" evidence="8">
    <location>
        <begin position="45"/>
        <end position="68"/>
    </location>
</feature>
<dbReference type="Proteomes" id="UP001205063">
    <property type="component" value="Unassembled WGS sequence"/>
</dbReference>
<dbReference type="GO" id="GO:0005886">
    <property type="term" value="C:plasma membrane"/>
    <property type="evidence" value="ECO:0007669"/>
    <property type="project" value="UniProtKB-SubCell"/>
</dbReference>
<feature type="transmembrane region" description="Helical" evidence="8">
    <location>
        <begin position="261"/>
        <end position="281"/>
    </location>
</feature>
<feature type="transmembrane region" description="Helical" evidence="8">
    <location>
        <begin position="104"/>
        <end position="129"/>
    </location>
</feature>
<keyword evidence="3" id="KW-1003">Cell membrane</keyword>
<feature type="transmembrane region" description="Helical" evidence="8">
    <location>
        <begin position="349"/>
        <end position="370"/>
    </location>
</feature>
<feature type="domain" description="Major facilitator superfamily associated" evidence="9">
    <location>
        <begin position="15"/>
        <end position="374"/>
    </location>
</feature>
<comment type="subcellular location">
    <subcellularLocation>
        <location evidence="1">Cell inner membrane</location>
        <topology evidence="1">Multi-pass membrane protein</topology>
    </subcellularLocation>
</comment>
<accession>A0AAW5KHU2</accession>
<evidence type="ECO:0000256" key="1">
    <source>
        <dbReference type="ARBA" id="ARBA00004429"/>
    </source>
</evidence>
<feature type="transmembrane region" description="Helical" evidence="8">
    <location>
        <begin position="319"/>
        <end position="342"/>
    </location>
</feature>
<dbReference type="GO" id="GO:0030395">
    <property type="term" value="F:lactose binding"/>
    <property type="evidence" value="ECO:0007669"/>
    <property type="project" value="TreeGrafter"/>
</dbReference>
<dbReference type="AlphaFoldDB" id="A0AAW5KHU2"/>
<feature type="transmembrane region" description="Helical" evidence="8">
    <location>
        <begin position="224"/>
        <end position="241"/>
    </location>
</feature>
<dbReference type="Pfam" id="PF12832">
    <property type="entry name" value="MFS_1_like"/>
    <property type="match status" value="1"/>
</dbReference>
<sequence>MQSNPSLARRMTAQYASLQGAYWMVFCAVMSFASAFLLSRDFDNTQIGVVLALSNVFGALLQPAAASLADRARRFSLRQIAAAIAFAAAALSGVLLLIPRSFWLTAVLFCLVATAMLTVQPLINALGFVYERWGLSIDFGLARGIGSLCYAAVSFLLGLLLERWGADVLPVGFVLLYLLIALLALTFRAKGLTDAPAAKADEKGAGEGERPSSLLEFFRQNPRFTLFLAGATCVFVFHTMLNNFLMQIVVHAGGQSADFGAALTVASALELPTMALFSRLVRRVRCEALLKISLGFFLVKAALLFLARDPGGVYLSQVFQVGGFALFTPAAVHYANAVIAGADRVKGQAMLAVTNTLGGVFGSLLGGWLIDRVGIPATLLFGVGITALGGAVAWLALGRAPAPKG</sequence>
<gene>
    <name evidence="10" type="ORF">NE646_07620</name>
</gene>
<reference evidence="10" key="1">
    <citation type="submission" date="2022-06" db="EMBL/GenBank/DDBJ databases">
        <title>Isolation of gut microbiota from human fecal samples.</title>
        <authorList>
            <person name="Pamer E.G."/>
            <person name="Barat B."/>
            <person name="Waligurski E."/>
            <person name="Medina S."/>
            <person name="Paddock L."/>
            <person name="Mostad J."/>
        </authorList>
    </citation>
    <scope>NUCLEOTIDE SEQUENCE</scope>
    <source>
        <strain evidence="10">DFI.7.96</strain>
    </source>
</reference>
<dbReference type="InterPro" id="IPR024989">
    <property type="entry name" value="MFS_assoc_dom"/>
</dbReference>
<evidence type="ECO:0000256" key="3">
    <source>
        <dbReference type="ARBA" id="ARBA00022475"/>
    </source>
</evidence>